<gene>
    <name evidence="2" type="ORF">PJU73_01960</name>
</gene>
<dbReference type="RefSeq" id="WP_237091177.1">
    <property type="nucleotide sequence ID" value="NZ_CP116766.1"/>
</dbReference>
<proteinExistence type="predicted"/>
<organism evidence="2 3">
    <name type="scientific">Neisseria lisongii</name>
    <dbReference type="NCBI Taxonomy" id="2912188"/>
    <lineage>
        <taxon>Bacteria</taxon>
        <taxon>Pseudomonadati</taxon>
        <taxon>Pseudomonadota</taxon>
        <taxon>Betaproteobacteria</taxon>
        <taxon>Neisseriales</taxon>
        <taxon>Neisseriaceae</taxon>
        <taxon>Neisseria</taxon>
    </lineage>
</organism>
<evidence type="ECO:0000313" key="3">
    <source>
        <dbReference type="Proteomes" id="UP001221268"/>
    </source>
</evidence>
<feature type="region of interest" description="Disordered" evidence="1">
    <location>
        <begin position="131"/>
        <end position="156"/>
    </location>
</feature>
<keyword evidence="3" id="KW-1185">Reference proteome</keyword>
<dbReference type="EMBL" id="CP116766">
    <property type="protein sequence ID" value="WCL71914.1"/>
    <property type="molecule type" value="Genomic_DNA"/>
</dbReference>
<feature type="compositionally biased region" description="Acidic residues" evidence="1">
    <location>
        <begin position="134"/>
        <end position="154"/>
    </location>
</feature>
<reference evidence="2 3" key="1">
    <citation type="submission" date="2023-01" db="EMBL/GenBank/DDBJ databases">
        <authorList>
            <person name="Yang C."/>
        </authorList>
    </citation>
    <scope>NUCLEOTIDE SEQUENCE [LARGE SCALE GENOMIC DNA]</scope>
    <source>
        <strain evidence="2 3">ZJ106</strain>
    </source>
</reference>
<feature type="region of interest" description="Disordered" evidence="1">
    <location>
        <begin position="24"/>
        <end position="58"/>
    </location>
</feature>
<accession>A0ABY7RJV6</accession>
<feature type="compositionally biased region" description="Pro residues" evidence="1">
    <location>
        <begin position="35"/>
        <end position="44"/>
    </location>
</feature>
<dbReference type="Proteomes" id="UP001221268">
    <property type="component" value="Chromosome"/>
</dbReference>
<evidence type="ECO:0000256" key="1">
    <source>
        <dbReference type="SAM" id="MobiDB-lite"/>
    </source>
</evidence>
<name>A0ABY7RJV6_9NEIS</name>
<sequence>MKDRQKSAVQTEEHINWEQRLEQLRQARQTGALPPKTPAVPNNPPQAASKPAPALDDKMRKKVLQAYLNKWQQEHNIGIEQEEHAEPDSMVLFEENWLHAQSALQMQASEKYIESTRSVWLNPKRQTVTFPEPEAAETQENAESEAQADAEETPFSDGLAEAEAEKIVVNINVLNPQMISRKEVYCISERDLEARLMKRLRTHLTDAVNGMIRVAMQKQMAMQTYQLQQILNDQAPKLVEEVLEHNLQKILSDIKQEMKYKS</sequence>
<protein>
    <submittedName>
        <fullName evidence="2">Uncharacterized protein</fullName>
    </submittedName>
</protein>
<evidence type="ECO:0000313" key="2">
    <source>
        <dbReference type="EMBL" id="WCL71914.1"/>
    </source>
</evidence>